<organism evidence="1">
    <name type="scientific">bioreactor metagenome</name>
    <dbReference type="NCBI Taxonomy" id="1076179"/>
    <lineage>
        <taxon>unclassified sequences</taxon>
        <taxon>metagenomes</taxon>
        <taxon>ecological metagenomes</taxon>
    </lineage>
</organism>
<evidence type="ECO:0008006" key="2">
    <source>
        <dbReference type="Google" id="ProtNLM"/>
    </source>
</evidence>
<name>A0A645IIU4_9ZZZZ</name>
<dbReference type="AlphaFoldDB" id="A0A645IIU4"/>
<proteinExistence type="predicted"/>
<dbReference type="InterPro" id="IPR013783">
    <property type="entry name" value="Ig-like_fold"/>
</dbReference>
<comment type="caution">
    <text evidence="1">The sequence shown here is derived from an EMBL/GenBank/DDBJ whole genome shotgun (WGS) entry which is preliminary data.</text>
</comment>
<dbReference type="EMBL" id="VSSQ01116092">
    <property type="protein sequence ID" value="MPN51208.1"/>
    <property type="molecule type" value="Genomic_DNA"/>
</dbReference>
<gene>
    <name evidence="1" type="ORF">SDC9_198850</name>
</gene>
<dbReference type="SUPFAM" id="SSF49478">
    <property type="entry name" value="Cna protein B-type domain"/>
    <property type="match status" value="1"/>
</dbReference>
<dbReference type="Gene3D" id="2.60.40.10">
    <property type="entry name" value="Immunoglobulins"/>
    <property type="match status" value="1"/>
</dbReference>
<sequence length="76" mass="8700">MYRNTIVNKGTVTGVVLQDGYPLPCAMTALYRKESSGYRLIRIQQANENGVYHFSNLQAGEYAVRGEEYYEYVILL</sequence>
<accession>A0A645IIU4</accession>
<evidence type="ECO:0000313" key="1">
    <source>
        <dbReference type="EMBL" id="MPN51208.1"/>
    </source>
</evidence>
<protein>
    <recommendedName>
        <fullName evidence="2">Rhamnogalacturonan lyase domain-containing protein</fullName>
    </recommendedName>
</protein>
<reference evidence="1" key="1">
    <citation type="submission" date="2019-08" db="EMBL/GenBank/DDBJ databases">
        <authorList>
            <person name="Kucharzyk K."/>
            <person name="Murdoch R.W."/>
            <person name="Higgins S."/>
            <person name="Loffler F."/>
        </authorList>
    </citation>
    <scope>NUCLEOTIDE SEQUENCE</scope>
</reference>